<evidence type="ECO:0000313" key="6">
    <source>
        <dbReference type="Proteomes" id="UP000327085"/>
    </source>
</evidence>
<protein>
    <submittedName>
        <fullName evidence="5">PREDICTED: putative BPI/LBP family</fullName>
    </submittedName>
</protein>
<dbReference type="Gene3D" id="3.15.10.10">
    <property type="entry name" value="Bactericidal permeability-increasing protein, domain 1"/>
    <property type="match status" value="1"/>
</dbReference>
<dbReference type="EMBL" id="CABIKO010000187">
    <property type="protein sequence ID" value="VVA30340.1"/>
    <property type="molecule type" value="Genomic_DNA"/>
</dbReference>
<evidence type="ECO:0000259" key="4">
    <source>
        <dbReference type="SMART" id="SM00329"/>
    </source>
</evidence>
<sequence>MASAIIFIILSFFLVPTRTQEKGFISVVISSKGLEFSKDLLIEQAVSSIIPLQLPQIEKSVKIPLVGQVHVTGDSGIALIASGATANLSMDWWYSYSSWLFDISDNGDASIQVEGMEVGVTLVLNGQEGTLKLSVLECGCYVKDISIKLDGGASWLYQGLVDAFEGQIVSAVEDNISKKIREGIMKLDSLLKSLPKQIALDDIAALNVTFVGNPVLSNSSIEFQINGLIMAPNDDFASSLYNKGSLDHVLFNAPAKMVEISLHENVFSSVSLVFFNENYMQWVINKTPDQSLLNTAGWKYIVPQLYKQYPNEDMELNISVSSPPIMTAVNNGINITVYSDVTISVMDADEVIPVACISLENHASCFPDILINKLAGTIKLNHVTAYLKWSKIGNLHMHLVQAVLSTILKTVVVPYVNLHLWKGLPLRLPHGFTLHNSEIFSINSRLMIFSDVAIAEQSPTSETTQIYKPRPIDSKLLRLLASVRRSKCFKHTILQPRRPFCIKAPNTNTNTNYNHSSGNAEETSLSRYHDSLKQLDKLNFMKAAKILLTGRPSKKKLGCFWFSLALYETNLCMHWLNILATKSEEWKRNWRRKRRKKKEEAKAKEKEIELNAAEEKEVESNPELLEVRVRLHKLEETLKEIVVESKKQMNSGQTKAHEGGNEKKVTEASSHSNLESSKPVEKYSLIKQDSVEPRPALSKERAVGQQPVPNANSQDQEGKTPASEDAER</sequence>
<reference evidence="6" key="1">
    <citation type="journal article" date="2020" name="Plant J.">
        <title>Transposons played a major role in the diversification between the closely related almond and peach genomes: results from the almond genome sequence.</title>
        <authorList>
            <person name="Alioto T."/>
            <person name="Alexiou K.G."/>
            <person name="Bardil A."/>
            <person name="Barteri F."/>
            <person name="Castanera R."/>
            <person name="Cruz F."/>
            <person name="Dhingra A."/>
            <person name="Duval H."/>
            <person name="Fernandez I Marti A."/>
            <person name="Frias L."/>
            <person name="Galan B."/>
            <person name="Garcia J.L."/>
            <person name="Howad W."/>
            <person name="Gomez-Garrido J."/>
            <person name="Gut M."/>
            <person name="Julca I."/>
            <person name="Morata J."/>
            <person name="Puigdomenech P."/>
            <person name="Ribeca P."/>
            <person name="Rubio Cabetas M.J."/>
            <person name="Vlasova A."/>
            <person name="Wirthensohn M."/>
            <person name="Garcia-Mas J."/>
            <person name="Gabaldon T."/>
            <person name="Casacuberta J.M."/>
            <person name="Arus P."/>
        </authorList>
    </citation>
    <scope>NUCLEOTIDE SEQUENCE [LARGE SCALE GENOMIC DNA]</scope>
    <source>
        <strain evidence="6">cv. Texas</strain>
    </source>
</reference>
<evidence type="ECO:0000256" key="2">
    <source>
        <dbReference type="SAM" id="MobiDB-lite"/>
    </source>
</evidence>
<feature type="coiled-coil region" evidence="1">
    <location>
        <begin position="587"/>
        <end position="618"/>
    </location>
</feature>
<dbReference type="Pfam" id="PF01273">
    <property type="entry name" value="LBP_BPI_CETP"/>
    <property type="match status" value="1"/>
</dbReference>
<dbReference type="Proteomes" id="UP000327085">
    <property type="component" value="Chromosome 1"/>
</dbReference>
<evidence type="ECO:0000313" key="5">
    <source>
        <dbReference type="EMBL" id="VVA30340.1"/>
    </source>
</evidence>
<dbReference type="Gene3D" id="3.15.20.10">
    <property type="entry name" value="Bactericidal permeability-increasing protein, domain 2"/>
    <property type="match status" value="1"/>
</dbReference>
<feature type="compositionally biased region" description="Polar residues" evidence="2">
    <location>
        <begin position="667"/>
        <end position="676"/>
    </location>
</feature>
<dbReference type="InterPro" id="IPR017943">
    <property type="entry name" value="Bactericidal_perm-incr_a/b_dom"/>
</dbReference>
<dbReference type="InterPro" id="IPR001124">
    <property type="entry name" value="Lipid-bd_serum_glycop_C"/>
</dbReference>
<dbReference type="SMART" id="SM00329">
    <property type="entry name" value="BPI2"/>
    <property type="match status" value="1"/>
</dbReference>
<dbReference type="PANTHER" id="PTHR46801:SF2">
    <property type="entry name" value="LIPOPOLYSACCHARIDE-BINDING PROTEIN"/>
    <property type="match status" value="1"/>
</dbReference>
<dbReference type="SUPFAM" id="SSF55394">
    <property type="entry name" value="Bactericidal permeability-increasing protein, BPI"/>
    <property type="match status" value="2"/>
</dbReference>
<name>A0A5E4FSK2_PRUDU</name>
<evidence type="ECO:0000256" key="3">
    <source>
        <dbReference type="SAM" id="SignalP"/>
    </source>
</evidence>
<proteinExistence type="predicted"/>
<dbReference type="GO" id="GO:0008289">
    <property type="term" value="F:lipid binding"/>
    <property type="evidence" value="ECO:0007669"/>
    <property type="project" value="InterPro"/>
</dbReference>
<feature type="chain" id="PRO_5023035980" evidence="3">
    <location>
        <begin position="20"/>
        <end position="728"/>
    </location>
</feature>
<feature type="region of interest" description="Disordered" evidence="2">
    <location>
        <begin position="645"/>
        <end position="728"/>
    </location>
</feature>
<feature type="compositionally biased region" description="Basic and acidic residues" evidence="2">
    <location>
        <begin position="655"/>
        <end position="666"/>
    </location>
</feature>
<keyword evidence="3" id="KW-0732">Signal</keyword>
<dbReference type="InParanoid" id="A0A5E4FSK2"/>
<feature type="signal peptide" evidence="3">
    <location>
        <begin position="1"/>
        <end position="19"/>
    </location>
</feature>
<dbReference type="InterPro" id="IPR017942">
    <property type="entry name" value="Lipid-bd_serum_glycop_N"/>
</dbReference>
<dbReference type="CDD" id="cd00025">
    <property type="entry name" value="BPI1"/>
    <property type="match status" value="1"/>
</dbReference>
<feature type="compositionally biased region" description="Basic and acidic residues" evidence="2">
    <location>
        <begin position="689"/>
        <end position="702"/>
    </location>
</feature>
<organism evidence="5 6">
    <name type="scientific">Prunus dulcis</name>
    <name type="common">Almond</name>
    <name type="synonym">Amygdalus dulcis</name>
    <dbReference type="NCBI Taxonomy" id="3755"/>
    <lineage>
        <taxon>Eukaryota</taxon>
        <taxon>Viridiplantae</taxon>
        <taxon>Streptophyta</taxon>
        <taxon>Embryophyta</taxon>
        <taxon>Tracheophyta</taxon>
        <taxon>Spermatophyta</taxon>
        <taxon>Magnoliopsida</taxon>
        <taxon>eudicotyledons</taxon>
        <taxon>Gunneridae</taxon>
        <taxon>Pentapetalae</taxon>
        <taxon>rosids</taxon>
        <taxon>fabids</taxon>
        <taxon>Rosales</taxon>
        <taxon>Rosaceae</taxon>
        <taxon>Amygdaloideae</taxon>
        <taxon>Amygdaleae</taxon>
        <taxon>Prunus</taxon>
    </lineage>
</organism>
<gene>
    <name evidence="5" type="ORF">ALMOND_2B012078</name>
</gene>
<feature type="domain" description="Lipid-binding serum glycoprotein C-terminal" evidence="4">
    <location>
        <begin position="252"/>
        <end position="451"/>
    </location>
</feature>
<dbReference type="AlphaFoldDB" id="A0A5E4FSK2"/>
<dbReference type="Pfam" id="PF02886">
    <property type="entry name" value="LBP_BPI_CETP_C"/>
    <property type="match status" value="1"/>
</dbReference>
<keyword evidence="1" id="KW-0175">Coiled coil</keyword>
<dbReference type="PANTHER" id="PTHR46801">
    <property type="entry name" value="OS06G0309200 PROTEIN"/>
    <property type="match status" value="1"/>
</dbReference>
<dbReference type="InterPro" id="IPR045897">
    <property type="entry name" value="BPI/LBP_pln"/>
</dbReference>
<evidence type="ECO:0000256" key="1">
    <source>
        <dbReference type="SAM" id="Coils"/>
    </source>
</evidence>
<dbReference type="Gramene" id="VVA30340">
    <property type="protein sequence ID" value="VVA30340"/>
    <property type="gene ID" value="Prudul26B012078"/>
</dbReference>
<accession>A0A5E4FSK2</accession>